<dbReference type="InterPro" id="IPR040976">
    <property type="entry name" value="Pkinase_fungal"/>
</dbReference>
<gene>
    <name evidence="2" type="ORF">BGT96224V316_LOCUS7756</name>
</gene>
<proteinExistence type="predicted"/>
<dbReference type="AlphaFoldDB" id="A0A9X9MNV4"/>
<protein>
    <submittedName>
        <fullName evidence="2">Bgt-51845</fullName>
    </submittedName>
</protein>
<organism evidence="2 3">
    <name type="scientific">Blumeria graminis f. sp. tritici</name>
    <dbReference type="NCBI Taxonomy" id="62690"/>
    <lineage>
        <taxon>Eukaryota</taxon>
        <taxon>Fungi</taxon>
        <taxon>Dikarya</taxon>
        <taxon>Ascomycota</taxon>
        <taxon>Pezizomycotina</taxon>
        <taxon>Leotiomycetes</taxon>
        <taxon>Erysiphales</taxon>
        <taxon>Erysiphaceae</taxon>
        <taxon>Blumeria</taxon>
    </lineage>
</organism>
<dbReference type="Proteomes" id="UP000324639">
    <property type="component" value="Chromosome Bgt_-10"/>
</dbReference>
<feature type="domain" description="Fungal-type protein kinase" evidence="1">
    <location>
        <begin position="1"/>
        <end position="29"/>
    </location>
</feature>
<evidence type="ECO:0000313" key="3">
    <source>
        <dbReference type="Proteomes" id="UP000324639"/>
    </source>
</evidence>
<dbReference type="EMBL" id="LR026993">
    <property type="protein sequence ID" value="VDB94587.1"/>
    <property type="molecule type" value="Genomic_DNA"/>
</dbReference>
<evidence type="ECO:0000259" key="1">
    <source>
        <dbReference type="Pfam" id="PF17667"/>
    </source>
</evidence>
<sequence length="52" mass="6116">MQEVFMAQSLRRFVHGLILFKKNLQLWAKICLGRIPDRTSILASHHRSSYMS</sequence>
<evidence type="ECO:0000313" key="2">
    <source>
        <dbReference type="EMBL" id="VDB94587.1"/>
    </source>
</evidence>
<dbReference type="Pfam" id="PF17667">
    <property type="entry name" value="Pkinase_fungal"/>
    <property type="match status" value="1"/>
</dbReference>
<reference evidence="2 3" key="1">
    <citation type="submission" date="2018-08" db="EMBL/GenBank/DDBJ databases">
        <authorList>
            <person name="Muller C M."/>
        </authorList>
    </citation>
    <scope>NUCLEOTIDE SEQUENCE [LARGE SCALE GENOMIC DNA]</scope>
</reference>
<accession>A0A9X9MNV4</accession>
<keyword evidence="3" id="KW-1185">Reference proteome</keyword>
<name>A0A9X9MNV4_BLUGR</name>